<sequence length="81" mass="9477">MILSVILGVAIDTPIWIVELQKNGADHILVVDYEYTGEPEQREAIFYLSPHDAKNYMKKFDSVEFFTCFYGYPRTKRNVKL</sequence>
<evidence type="ECO:0000313" key="2">
    <source>
        <dbReference type="Proteomes" id="UP000004725"/>
    </source>
</evidence>
<dbReference type="EMBL" id="AJYB01000055">
    <property type="protein sequence ID" value="EIM05721.1"/>
    <property type="molecule type" value="Genomic_DNA"/>
</dbReference>
<comment type="caution">
    <text evidence="1">The sequence shown here is derived from an EMBL/GenBank/DDBJ whole genome shotgun (WGS) entry which is preliminary data.</text>
</comment>
<dbReference type="RefSeq" id="WP_006830925.1">
    <property type="nucleotide sequence ID" value="NZ_AJYB01000055.1"/>
</dbReference>
<reference evidence="1 2" key="1">
    <citation type="journal article" date="2012" name="J. Bacteriol.">
        <title>Genome Sequence of the Antarctic Psychrophile Bacterium Planococcus antarcticus DSM 14505.</title>
        <authorList>
            <person name="Margolles A."/>
            <person name="Gueimonde M."/>
            <person name="Sanchez B."/>
        </authorList>
    </citation>
    <scope>NUCLEOTIDE SEQUENCE [LARGE SCALE GENOMIC DNA]</scope>
    <source>
        <strain evidence="1 2">DSM 14505</strain>
    </source>
</reference>
<organism evidence="1 2">
    <name type="scientific">Planococcus antarcticus DSM 14505</name>
    <dbReference type="NCBI Taxonomy" id="1185653"/>
    <lineage>
        <taxon>Bacteria</taxon>
        <taxon>Bacillati</taxon>
        <taxon>Bacillota</taxon>
        <taxon>Bacilli</taxon>
        <taxon>Bacillales</taxon>
        <taxon>Caryophanaceae</taxon>
        <taxon>Planococcus</taxon>
    </lineage>
</organism>
<protein>
    <submittedName>
        <fullName evidence="1">Uncharacterized protein</fullName>
    </submittedName>
</protein>
<evidence type="ECO:0000313" key="1">
    <source>
        <dbReference type="EMBL" id="EIM05721.1"/>
    </source>
</evidence>
<name>A0AA87IJ72_9BACL</name>
<proteinExistence type="predicted"/>
<dbReference type="AlphaFoldDB" id="A0AA87IJ72"/>
<dbReference type="Proteomes" id="UP000004725">
    <property type="component" value="Unassembled WGS sequence"/>
</dbReference>
<gene>
    <name evidence="1" type="ORF">A1A1_14839</name>
</gene>
<accession>A0AA87IJ72</accession>